<evidence type="ECO:0000256" key="3">
    <source>
        <dbReference type="ARBA" id="ARBA00023172"/>
    </source>
</evidence>
<evidence type="ECO:0000313" key="8">
    <source>
        <dbReference type="Proteomes" id="UP000252100"/>
    </source>
</evidence>
<dbReference type="InterPro" id="IPR004107">
    <property type="entry name" value="Integrase_SAM-like_N"/>
</dbReference>
<organism evidence="7 8">
    <name type="scientific">Salicibibacter kimchii</name>
    <dbReference type="NCBI Taxonomy" id="2099786"/>
    <lineage>
        <taxon>Bacteria</taxon>
        <taxon>Bacillati</taxon>
        <taxon>Bacillota</taxon>
        <taxon>Bacilli</taxon>
        <taxon>Bacillales</taxon>
        <taxon>Bacillaceae</taxon>
        <taxon>Salicibibacter</taxon>
    </lineage>
</organism>
<dbReference type="PANTHER" id="PTHR30349">
    <property type="entry name" value="PHAGE INTEGRASE-RELATED"/>
    <property type="match status" value="1"/>
</dbReference>
<dbReference type="CDD" id="cd00397">
    <property type="entry name" value="DNA_BRE_C"/>
    <property type="match status" value="1"/>
</dbReference>
<dbReference type="Gene3D" id="1.10.443.10">
    <property type="entry name" value="Intergrase catalytic core"/>
    <property type="match status" value="1"/>
</dbReference>
<dbReference type="GO" id="GO:0003677">
    <property type="term" value="F:DNA binding"/>
    <property type="evidence" value="ECO:0007669"/>
    <property type="project" value="UniProtKB-UniRule"/>
</dbReference>
<keyword evidence="3" id="KW-0233">DNA recombination</keyword>
<evidence type="ECO:0000259" key="6">
    <source>
        <dbReference type="PROSITE" id="PS51900"/>
    </source>
</evidence>
<dbReference type="Proteomes" id="UP000252100">
    <property type="component" value="Chromosome"/>
</dbReference>
<dbReference type="SUPFAM" id="SSF56349">
    <property type="entry name" value="DNA breaking-rejoining enzymes"/>
    <property type="match status" value="1"/>
</dbReference>
<dbReference type="Pfam" id="PF00589">
    <property type="entry name" value="Phage_integrase"/>
    <property type="match status" value="1"/>
</dbReference>
<evidence type="ECO:0000313" key="7">
    <source>
        <dbReference type="EMBL" id="AXF55056.1"/>
    </source>
</evidence>
<protein>
    <submittedName>
        <fullName evidence="7">Integrase</fullName>
    </submittedName>
</protein>
<gene>
    <name evidence="7" type="ORF">DT065_02855</name>
</gene>
<sequence>MCDSGVRKSEAGCQRQPKSGVLMRRDIMIDQSDLPDEARDFLEFLSSRGRKASTIRRYTYDLADFYRFAAVHAEKNALSVQHLEPAMIDDYFMFIMDTRKYNRKTVNRIATVLRGYFQYLSQTHGVAGNIMENVSLPPGSDETIGENDLFSQKELSLLFKSIVSDLGLSDEQKQARPLLAPRNKAMIQLLLHYGLRLQELHGLNLDDVNFGTGAMVVSPDDGEVRQREIRLSKQDRQELNRYLKGIPKPVRPYPGQNHPLFVAFDFQKQTYRWSYENDEPKRLTIVAMQKMIREEAKRAGMASGKSARHFRHTFIVSALKRGHTLEYIQDLLGLHSTLVLARYQAYVNEHSQERHIHALPELRPHMSDW</sequence>
<dbReference type="InterPro" id="IPR013762">
    <property type="entry name" value="Integrase-like_cat_sf"/>
</dbReference>
<dbReference type="InterPro" id="IPR044068">
    <property type="entry name" value="CB"/>
</dbReference>
<feature type="domain" description="Tyr recombinase" evidence="5">
    <location>
        <begin position="145"/>
        <end position="356"/>
    </location>
</feature>
<dbReference type="InterPro" id="IPR050090">
    <property type="entry name" value="Tyrosine_recombinase_XerCD"/>
</dbReference>
<dbReference type="EMBL" id="CP031092">
    <property type="protein sequence ID" value="AXF55056.1"/>
    <property type="molecule type" value="Genomic_DNA"/>
</dbReference>
<dbReference type="Pfam" id="PF02899">
    <property type="entry name" value="Phage_int_SAM_1"/>
    <property type="match status" value="1"/>
</dbReference>
<dbReference type="PROSITE" id="PS51900">
    <property type="entry name" value="CB"/>
    <property type="match status" value="1"/>
</dbReference>
<dbReference type="PROSITE" id="PS51898">
    <property type="entry name" value="TYR_RECOMBINASE"/>
    <property type="match status" value="1"/>
</dbReference>
<keyword evidence="8" id="KW-1185">Reference proteome</keyword>
<keyword evidence="1" id="KW-0229">DNA integration</keyword>
<evidence type="ECO:0000256" key="1">
    <source>
        <dbReference type="ARBA" id="ARBA00022908"/>
    </source>
</evidence>
<dbReference type="GO" id="GO:0015074">
    <property type="term" value="P:DNA integration"/>
    <property type="evidence" value="ECO:0007669"/>
    <property type="project" value="UniProtKB-KW"/>
</dbReference>
<evidence type="ECO:0000259" key="5">
    <source>
        <dbReference type="PROSITE" id="PS51898"/>
    </source>
</evidence>
<evidence type="ECO:0000256" key="4">
    <source>
        <dbReference type="PROSITE-ProRule" id="PRU01248"/>
    </source>
</evidence>
<proteinExistence type="predicted"/>
<dbReference type="KEGG" id="rue:DT065_02855"/>
<feature type="domain" description="Core-binding (CB)" evidence="6">
    <location>
        <begin position="32"/>
        <end position="121"/>
    </location>
</feature>
<evidence type="ECO:0000256" key="2">
    <source>
        <dbReference type="ARBA" id="ARBA00023125"/>
    </source>
</evidence>
<dbReference type="AlphaFoldDB" id="A0A345BVS5"/>
<dbReference type="InterPro" id="IPR002104">
    <property type="entry name" value="Integrase_catalytic"/>
</dbReference>
<reference evidence="7 8" key="1">
    <citation type="journal article" date="2018" name="J. Microbiol.">
        <title>Salicibibacter kimchii gen. nov., sp. nov., a moderately halophilic and alkalitolerant bacterium in the family Bacillaceae, isolated from kimchi.</title>
        <authorList>
            <person name="Jang J.Y."/>
            <person name="Oh Y.J."/>
            <person name="Lim S.K."/>
            <person name="Park H.K."/>
            <person name="Lee C."/>
            <person name="Kim J.Y."/>
            <person name="Lee M.A."/>
            <person name="Choi H.J."/>
        </authorList>
    </citation>
    <scope>NUCLEOTIDE SEQUENCE [LARGE SCALE GENOMIC DNA]</scope>
    <source>
        <strain evidence="7 8">NKC1-1</strain>
    </source>
</reference>
<keyword evidence="2 4" id="KW-0238">DNA-binding</keyword>
<dbReference type="InterPro" id="IPR011010">
    <property type="entry name" value="DNA_brk_join_enz"/>
</dbReference>
<dbReference type="InterPro" id="IPR010998">
    <property type="entry name" value="Integrase_recombinase_N"/>
</dbReference>
<name>A0A345BVS5_9BACI</name>
<dbReference type="Gene3D" id="1.10.150.130">
    <property type="match status" value="1"/>
</dbReference>
<accession>A0A345BVS5</accession>
<dbReference type="GO" id="GO:0006310">
    <property type="term" value="P:DNA recombination"/>
    <property type="evidence" value="ECO:0007669"/>
    <property type="project" value="UniProtKB-KW"/>
</dbReference>
<dbReference type="PANTHER" id="PTHR30349:SF86">
    <property type="entry name" value="INTEGRASE_RECOMBINASE AQ_AA09-RELATED"/>
    <property type="match status" value="1"/>
</dbReference>